<dbReference type="GO" id="GO:0000150">
    <property type="term" value="F:DNA strand exchange activity"/>
    <property type="evidence" value="ECO:0007669"/>
    <property type="project" value="InterPro"/>
</dbReference>
<dbReference type="Pfam" id="PF02796">
    <property type="entry name" value="HTH_7"/>
    <property type="match status" value="1"/>
</dbReference>
<accession>A0A7H1NS79</accession>
<keyword evidence="3" id="KW-1185">Reference proteome</keyword>
<dbReference type="InterPro" id="IPR006120">
    <property type="entry name" value="Resolvase_HTH_dom"/>
</dbReference>
<name>A0A7H1NS79_9PROT</name>
<sequence>MANKQSLRAKTIAPTPPATLLAEIVIPAFGYSKTEIAKRLGISRQTIYDVLNKKMP</sequence>
<dbReference type="Proteomes" id="UP000516349">
    <property type="component" value="Chromosome"/>
</dbReference>
<dbReference type="KEGG" id="ebla:JGUZn3_14140"/>
<evidence type="ECO:0000259" key="1">
    <source>
        <dbReference type="Pfam" id="PF02796"/>
    </source>
</evidence>
<dbReference type="EMBL" id="CP060244">
    <property type="protein sequence ID" value="QNT78639.1"/>
    <property type="molecule type" value="Genomic_DNA"/>
</dbReference>
<gene>
    <name evidence="2" type="ORF">JGUZn3_14140</name>
</gene>
<proteinExistence type="predicted"/>
<dbReference type="RefSeq" id="WP_203412887.1">
    <property type="nucleotide sequence ID" value="NZ_CP060244.1"/>
</dbReference>
<evidence type="ECO:0000313" key="2">
    <source>
        <dbReference type="EMBL" id="QNT78639.1"/>
    </source>
</evidence>
<dbReference type="AlphaFoldDB" id="A0A7H1NS79"/>
<dbReference type="Gene3D" id="1.10.260.40">
    <property type="entry name" value="lambda repressor-like DNA-binding domains"/>
    <property type="match status" value="1"/>
</dbReference>
<dbReference type="GO" id="GO:0003677">
    <property type="term" value="F:DNA binding"/>
    <property type="evidence" value="ECO:0007669"/>
    <property type="project" value="InterPro"/>
</dbReference>
<evidence type="ECO:0000313" key="3">
    <source>
        <dbReference type="Proteomes" id="UP000516349"/>
    </source>
</evidence>
<dbReference type="InterPro" id="IPR010982">
    <property type="entry name" value="Lambda_DNA-bd_dom_sf"/>
</dbReference>
<feature type="domain" description="Resolvase HTH" evidence="1">
    <location>
        <begin position="30"/>
        <end position="53"/>
    </location>
</feature>
<organism evidence="2 3">
    <name type="scientific">Entomobacter blattae</name>
    <dbReference type="NCBI Taxonomy" id="2762277"/>
    <lineage>
        <taxon>Bacteria</taxon>
        <taxon>Pseudomonadati</taxon>
        <taxon>Pseudomonadota</taxon>
        <taxon>Alphaproteobacteria</taxon>
        <taxon>Acetobacterales</taxon>
        <taxon>Acetobacteraceae</taxon>
        <taxon>Entomobacter</taxon>
    </lineage>
</organism>
<protein>
    <recommendedName>
        <fullName evidence="1">Resolvase HTH domain-containing protein</fullName>
    </recommendedName>
</protein>
<reference evidence="2 3" key="1">
    <citation type="submission" date="2020-08" db="EMBL/GenBank/DDBJ databases">
        <title>Complete genome sequence of Entomobacter blattae G55GP.</title>
        <authorList>
            <person name="Poehlein A."/>
            <person name="Guzman J."/>
            <person name="Daniel R."/>
            <person name="Vilcinskas A."/>
        </authorList>
    </citation>
    <scope>NUCLEOTIDE SEQUENCE [LARGE SCALE GENOMIC DNA]</scope>
    <source>
        <strain evidence="2 3">G55GP</strain>
    </source>
</reference>